<dbReference type="NCBIfam" id="TIGR00277">
    <property type="entry name" value="HDIG"/>
    <property type="match status" value="1"/>
</dbReference>
<feature type="transmembrane region" description="Helical" evidence="1">
    <location>
        <begin position="345"/>
        <end position="370"/>
    </location>
</feature>
<dbReference type="Pfam" id="PF07697">
    <property type="entry name" value="7TMR-HDED"/>
    <property type="match status" value="1"/>
</dbReference>
<organism evidence="3 4">
    <name type="scientific">Inconstantimicrobium porci</name>
    <dbReference type="NCBI Taxonomy" id="2652291"/>
    <lineage>
        <taxon>Bacteria</taxon>
        <taxon>Bacillati</taxon>
        <taxon>Bacillota</taxon>
        <taxon>Clostridia</taxon>
        <taxon>Eubacteriales</taxon>
        <taxon>Clostridiaceae</taxon>
        <taxon>Inconstantimicrobium</taxon>
    </lineage>
</organism>
<dbReference type="Pfam" id="PF07698">
    <property type="entry name" value="7TM-7TMR_HD"/>
    <property type="match status" value="1"/>
</dbReference>
<dbReference type="EMBL" id="VULX01000007">
    <property type="protein sequence ID" value="MSR91135.1"/>
    <property type="molecule type" value="Genomic_DNA"/>
</dbReference>
<feature type="transmembrane region" description="Helical" evidence="1">
    <location>
        <begin position="259"/>
        <end position="281"/>
    </location>
</feature>
<keyword evidence="1" id="KW-1133">Transmembrane helix</keyword>
<dbReference type="InterPro" id="IPR006674">
    <property type="entry name" value="HD_domain"/>
</dbReference>
<dbReference type="Gene3D" id="1.10.3210.10">
    <property type="entry name" value="Hypothetical protein af1432"/>
    <property type="match status" value="1"/>
</dbReference>
<dbReference type="PANTHER" id="PTHR36442">
    <property type="entry name" value="CYCLIC-DI-AMP PHOSPHODIESTERASE PGPH"/>
    <property type="match status" value="1"/>
</dbReference>
<protein>
    <submittedName>
        <fullName evidence="3">HDIG domain-containing protein</fullName>
    </submittedName>
</protein>
<gene>
    <name evidence="3" type="ORF">FYJ33_06850</name>
</gene>
<feature type="transmembrane region" description="Helical" evidence="1">
    <location>
        <begin position="382"/>
        <end position="403"/>
    </location>
</feature>
<dbReference type="SUPFAM" id="SSF109604">
    <property type="entry name" value="HD-domain/PDEase-like"/>
    <property type="match status" value="1"/>
</dbReference>
<dbReference type="InterPro" id="IPR006675">
    <property type="entry name" value="HDIG_dom"/>
</dbReference>
<dbReference type="SMART" id="SM00471">
    <property type="entry name" value="HDc"/>
    <property type="match status" value="1"/>
</dbReference>
<dbReference type="InterPro" id="IPR011624">
    <property type="entry name" value="Metal-dep_PHydrolase_7TM_extra"/>
</dbReference>
<dbReference type="Pfam" id="PF01966">
    <property type="entry name" value="HD"/>
    <property type="match status" value="1"/>
</dbReference>
<feature type="transmembrane region" description="Helical" evidence="1">
    <location>
        <begin position="14"/>
        <end position="34"/>
    </location>
</feature>
<comment type="caution">
    <text evidence="3">The sequence shown here is derived from an EMBL/GenBank/DDBJ whole genome shotgun (WGS) entry which is preliminary data.</text>
</comment>
<feature type="transmembrane region" description="Helical" evidence="1">
    <location>
        <begin position="293"/>
        <end position="324"/>
    </location>
</feature>
<reference evidence="3 4" key="1">
    <citation type="submission" date="2019-08" db="EMBL/GenBank/DDBJ databases">
        <title>In-depth cultivation of the pig gut microbiome towards novel bacterial diversity and tailored functional studies.</title>
        <authorList>
            <person name="Wylensek D."/>
            <person name="Hitch T.C.A."/>
            <person name="Clavel T."/>
        </authorList>
    </citation>
    <scope>NUCLEOTIDE SEQUENCE [LARGE SCALE GENOMIC DNA]</scope>
    <source>
        <strain evidence="3 4">WCA-383-APC-5B</strain>
    </source>
</reference>
<dbReference type="Proteomes" id="UP000460287">
    <property type="component" value="Unassembled WGS sequence"/>
</dbReference>
<dbReference type="RefSeq" id="WP_154531014.1">
    <property type="nucleotide sequence ID" value="NZ_JAQXTV010000158.1"/>
</dbReference>
<dbReference type="CDD" id="cd00077">
    <property type="entry name" value="HDc"/>
    <property type="match status" value="1"/>
</dbReference>
<evidence type="ECO:0000259" key="2">
    <source>
        <dbReference type="SMART" id="SM00471"/>
    </source>
</evidence>
<sequence length="691" mass="77293">MNKRISVLKEKSKIIILFLLTFVTTYVILMTCVVTKKYDLKVGDIAKSDIKASREIVDEKATQAAKKDAENKVDKQYTLKSDMQKTAEDNIKSFFNKVISIKESSLLDDQKMTEIAKIDIIKLDKEGYASLLASDKSSLLSMQSVLIEAMGKAYATPIEENKQSDIESAKLIVDGKISSLDYSRALKETLKSIAYSQIKPNFFYDKEKTEEKAKEASKNTATVLIKKNQTIVKDGEPITQEQIELLKSMGLLNDSKFDFLMYIALAAFVLIILGLQYMYIYRNDKKTYEDVKMLMLISVINILSLVLARVMAIISPFLIPFAFAPMLMKMLVNHKASMIIGIYNLMFIAIAVNFDSEVIVIGMLSIILGSTLLNKIQQRNDILYASVYMAFINAAVSLSYGIIISNNNMETLIKCGTAATGCIIAGVLAIGLLPFFENTFDIVTNVKLLELSNPNNPLLKKILMEAPGTYHHSVLVANLAEMAAEEVGANATLARIGAYYHDVGKTVRPVFFKENQVGHENPHDNIAPSLSALIITSHVKDGVELAEKNKMPQSIVDIIAQHHGTTLVKYFYVTAKNSAEDPDSIKEEDYRYMGPIPSSKEAGIIMMADSVEAAVRSIQEPTEEKIKNMVENIVKDKLQSGQLDNCDLTIRDISRIKKCFLKALNGIYHQRIEYPKEKIHKETIENDLCRQ</sequence>
<accession>A0A7X2MY09</accession>
<evidence type="ECO:0000313" key="4">
    <source>
        <dbReference type="Proteomes" id="UP000460287"/>
    </source>
</evidence>
<dbReference type="InterPro" id="IPR003607">
    <property type="entry name" value="HD/PDEase_dom"/>
</dbReference>
<proteinExistence type="predicted"/>
<feature type="transmembrane region" description="Helical" evidence="1">
    <location>
        <begin position="415"/>
        <end position="436"/>
    </location>
</feature>
<evidence type="ECO:0000256" key="1">
    <source>
        <dbReference type="SAM" id="Phobius"/>
    </source>
</evidence>
<dbReference type="InterPro" id="IPR052722">
    <property type="entry name" value="PgpH_phosphodiesterase"/>
</dbReference>
<feature type="domain" description="HD/PDEase" evidence="2">
    <location>
        <begin position="465"/>
        <end position="623"/>
    </location>
</feature>
<keyword evidence="1" id="KW-0812">Transmembrane</keyword>
<dbReference type="AlphaFoldDB" id="A0A7X2MY09"/>
<name>A0A7X2MY09_9CLOT</name>
<evidence type="ECO:0000313" key="3">
    <source>
        <dbReference type="EMBL" id="MSR91135.1"/>
    </source>
</evidence>
<dbReference type="InterPro" id="IPR011621">
    <property type="entry name" value="Metal-dep_PHydrolase_7TM_intra"/>
</dbReference>
<dbReference type="PANTHER" id="PTHR36442:SF1">
    <property type="entry name" value="CYCLIC-DI-AMP PHOSPHODIESTERASE PGPH"/>
    <property type="match status" value="1"/>
</dbReference>
<keyword evidence="1" id="KW-0472">Membrane</keyword>
<keyword evidence="4" id="KW-1185">Reference proteome</keyword>